<protein>
    <recommendedName>
        <fullName evidence="2">Peptidylamidoglycolate lyase</fullName>
    </recommendedName>
</protein>
<organism evidence="1">
    <name type="scientific">marine metagenome</name>
    <dbReference type="NCBI Taxonomy" id="408172"/>
    <lineage>
        <taxon>unclassified sequences</taxon>
        <taxon>metagenomes</taxon>
        <taxon>ecological metagenomes</taxon>
    </lineage>
</organism>
<evidence type="ECO:0008006" key="2">
    <source>
        <dbReference type="Google" id="ProtNLM"/>
    </source>
</evidence>
<dbReference type="SUPFAM" id="SSF63829">
    <property type="entry name" value="Calcium-dependent phosphotriesterase"/>
    <property type="match status" value="1"/>
</dbReference>
<proteinExistence type="predicted"/>
<accession>A0A381PG01</accession>
<name>A0A381PG01_9ZZZZ</name>
<dbReference type="InterPro" id="IPR050952">
    <property type="entry name" value="TRIM-NHL_E3_ligases"/>
</dbReference>
<dbReference type="AlphaFoldDB" id="A0A381PG01"/>
<evidence type="ECO:0000313" key="1">
    <source>
        <dbReference type="EMBL" id="SUZ65288.1"/>
    </source>
</evidence>
<dbReference type="InterPro" id="IPR011042">
    <property type="entry name" value="6-blade_b-propeller_TolB-like"/>
</dbReference>
<dbReference type="EMBL" id="UINC01000955">
    <property type="protein sequence ID" value="SUZ65288.1"/>
    <property type="molecule type" value="Genomic_DNA"/>
</dbReference>
<dbReference type="GO" id="GO:0008270">
    <property type="term" value="F:zinc ion binding"/>
    <property type="evidence" value="ECO:0007669"/>
    <property type="project" value="UniProtKB-KW"/>
</dbReference>
<dbReference type="PANTHER" id="PTHR24104:SF25">
    <property type="entry name" value="PROTEIN LIN-41"/>
    <property type="match status" value="1"/>
</dbReference>
<dbReference type="PANTHER" id="PTHR24104">
    <property type="entry name" value="E3 UBIQUITIN-PROTEIN LIGASE NHLRC1-RELATED"/>
    <property type="match status" value="1"/>
</dbReference>
<gene>
    <name evidence="1" type="ORF">METZ01_LOCUS18142</name>
</gene>
<sequence length="395" mass="43436">MSKIRKTLLAGFIALTLFTVLNISQERMEQSALAVNNDRMAPQFEVDPYWPQPLANKWLLGRTIGIAIDERDHLFVVHRDQDSMFMSQELGLDLGRAECCTAAPPILEFDSDGNLINAWGGPGEGYTWPESNHGIEVAPDGNVWIGGNGSGDSHVLVFTRDGEFVREIGIPGEPINSLSTSSFGRVAEIAIDESAGEAYFADGYGNKRVAVVDVATGSFKRFWGAYGNTPLDDRVVYDPNEPLPQQFVGPVHCAEPSNDGLIYVCDRGADRIQVFRPDGSFVKEGQVAPLTLAGTTWDIAFSPDEAQEFIYVADGANFKVHILDRDSLEVLAEFGDGGRQPGLFFGTHSIVTDSQGNIYTTETYEGKRVQKFLYRGMRPLSDHRTGAPWPAEELH</sequence>
<reference evidence="1" key="1">
    <citation type="submission" date="2018-05" db="EMBL/GenBank/DDBJ databases">
        <authorList>
            <person name="Lanie J.A."/>
            <person name="Ng W.-L."/>
            <person name="Kazmierczak K.M."/>
            <person name="Andrzejewski T.M."/>
            <person name="Davidsen T.M."/>
            <person name="Wayne K.J."/>
            <person name="Tettelin H."/>
            <person name="Glass J.I."/>
            <person name="Rusch D."/>
            <person name="Podicherti R."/>
            <person name="Tsui H.-C.T."/>
            <person name="Winkler M.E."/>
        </authorList>
    </citation>
    <scope>NUCLEOTIDE SEQUENCE</scope>
</reference>
<dbReference type="Gene3D" id="2.120.10.30">
    <property type="entry name" value="TolB, C-terminal domain"/>
    <property type="match status" value="1"/>
</dbReference>